<protein>
    <submittedName>
        <fullName evidence="1">Uncharacterized protein</fullName>
    </submittedName>
</protein>
<keyword evidence="2" id="KW-1185">Reference proteome</keyword>
<reference evidence="1 2" key="1">
    <citation type="submission" date="2016-10" db="EMBL/GenBank/DDBJ databases">
        <authorList>
            <person name="de Groot N.N."/>
        </authorList>
    </citation>
    <scope>NUCLEOTIDE SEQUENCE [LARGE SCALE GENOMIC DNA]</scope>
    <source>
        <strain evidence="1 2">Nm1</strain>
    </source>
</reference>
<evidence type="ECO:0000313" key="1">
    <source>
        <dbReference type="EMBL" id="SDY53262.1"/>
    </source>
</evidence>
<gene>
    <name evidence="1" type="ORF">SAMN05421881_104117</name>
</gene>
<name>A0A1H3KM86_9PROT</name>
<proteinExistence type="predicted"/>
<evidence type="ECO:0000313" key="2">
    <source>
        <dbReference type="Proteomes" id="UP000198640"/>
    </source>
</evidence>
<dbReference type="Proteomes" id="UP000198640">
    <property type="component" value="Unassembled WGS sequence"/>
</dbReference>
<organism evidence="1 2">
    <name type="scientific">Nitrosomonas halophila</name>
    <dbReference type="NCBI Taxonomy" id="44576"/>
    <lineage>
        <taxon>Bacteria</taxon>
        <taxon>Pseudomonadati</taxon>
        <taxon>Pseudomonadota</taxon>
        <taxon>Betaproteobacteria</taxon>
        <taxon>Nitrosomonadales</taxon>
        <taxon>Nitrosomonadaceae</taxon>
        <taxon>Nitrosomonas</taxon>
    </lineage>
</organism>
<accession>A0A1H3KM86</accession>
<sequence>MSLGSTDTAEWQYFTQFGNHLIIGCPGTVFVNERLVQYLSFDCSQLQRKEQH</sequence>
<dbReference type="RefSeq" id="WP_176974003.1">
    <property type="nucleotide sequence ID" value="NZ_FNOY01000041.1"/>
</dbReference>
<dbReference type="AlphaFoldDB" id="A0A1H3KM86"/>
<dbReference type="EMBL" id="FNOY01000041">
    <property type="protein sequence ID" value="SDY53262.1"/>
    <property type="molecule type" value="Genomic_DNA"/>
</dbReference>